<evidence type="ECO:0000313" key="2">
    <source>
        <dbReference type="Proteomes" id="UP000261284"/>
    </source>
</evidence>
<dbReference type="OrthoDB" id="5329963at2"/>
<proteinExistence type="predicted"/>
<sequence>MGYISFSMPREIVLQFKDKGNIRNFIETGTYQGGTSFWAARHFEQVATVEIDPAISKATASKPDCPANIRFYVGNSKDVLPEMVKPLTGRSIFWLDGHWCNVTEMGKDMECPLMDEIRALAHLKDAVILIDDARAFLGPLPPPHNNADWPRIDEVFALLKQQYPDNLVTIADDVIYCIPPDLIGVYDADYVAQFERRFGQKNTGLLSRILNKK</sequence>
<keyword evidence="1" id="KW-0808">Transferase</keyword>
<dbReference type="InterPro" id="IPR029063">
    <property type="entry name" value="SAM-dependent_MTases_sf"/>
</dbReference>
<dbReference type="AlphaFoldDB" id="A0A3E1NFA6"/>
<organism evidence="1 2">
    <name type="scientific">Deminuibacter soli</name>
    <dbReference type="NCBI Taxonomy" id="2291815"/>
    <lineage>
        <taxon>Bacteria</taxon>
        <taxon>Pseudomonadati</taxon>
        <taxon>Bacteroidota</taxon>
        <taxon>Chitinophagia</taxon>
        <taxon>Chitinophagales</taxon>
        <taxon>Chitinophagaceae</taxon>
        <taxon>Deminuibacter</taxon>
    </lineage>
</organism>
<dbReference type="GO" id="GO:0008168">
    <property type="term" value="F:methyltransferase activity"/>
    <property type="evidence" value="ECO:0007669"/>
    <property type="project" value="UniProtKB-KW"/>
</dbReference>
<dbReference type="Gene3D" id="3.40.50.150">
    <property type="entry name" value="Vaccinia Virus protein VP39"/>
    <property type="match status" value="1"/>
</dbReference>
<keyword evidence="2" id="KW-1185">Reference proteome</keyword>
<reference evidence="1 2" key="1">
    <citation type="submission" date="2018-08" db="EMBL/GenBank/DDBJ databases">
        <title>Chitinophagaceae sp. K23C18032701, a novel bacterium isolated from forest soil.</title>
        <authorList>
            <person name="Wang C."/>
        </authorList>
    </citation>
    <scope>NUCLEOTIDE SEQUENCE [LARGE SCALE GENOMIC DNA]</scope>
    <source>
        <strain evidence="1 2">K23C18032701</strain>
    </source>
</reference>
<name>A0A3E1NFA6_9BACT</name>
<dbReference type="Proteomes" id="UP000261284">
    <property type="component" value="Unassembled WGS sequence"/>
</dbReference>
<gene>
    <name evidence="1" type="ORF">DXN05_19910</name>
</gene>
<dbReference type="EMBL" id="QTJU01000009">
    <property type="protein sequence ID" value="RFM26491.1"/>
    <property type="molecule type" value="Genomic_DNA"/>
</dbReference>
<evidence type="ECO:0000313" key="1">
    <source>
        <dbReference type="EMBL" id="RFM26491.1"/>
    </source>
</evidence>
<comment type="caution">
    <text evidence="1">The sequence shown here is derived from an EMBL/GenBank/DDBJ whole genome shotgun (WGS) entry which is preliminary data.</text>
</comment>
<accession>A0A3E1NFA6</accession>
<dbReference type="SUPFAM" id="SSF53335">
    <property type="entry name" value="S-adenosyl-L-methionine-dependent methyltransferases"/>
    <property type="match status" value="1"/>
</dbReference>
<dbReference type="GO" id="GO:0032259">
    <property type="term" value="P:methylation"/>
    <property type="evidence" value="ECO:0007669"/>
    <property type="project" value="UniProtKB-KW"/>
</dbReference>
<dbReference type="RefSeq" id="WP_116849044.1">
    <property type="nucleotide sequence ID" value="NZ_QTJU01000009.1"/>
</dbReference>
<keyword evidence="1" id="KW-0489">Methyltransferase</keyword>
<protein>
    <submittedName>
        <fullName evidence="1">Class I SAM-dependent methyltransferase</fullName>
    </submittedName>
</protein>